<accession>A0A1D8B389</accession>
<protein>
    <submittedName>
        <fullName evidence="2">Methylmalonyl-CoA mutase</fullName>
    </submittedName>
</protein>
<dbReference type="RefSeq" id="WP_009744085.1">
    <property type="nucleotide sequence ID" value="NZ_CP017298.1"/>
</dbReference>
<dbReference type="InterPro" id="IPR057893">
    <property type="entry name" value="LRV_2"/>
</dbReference>
<keyword evidence="3" id="KW-1185">Reference proteome</keyword>
<reference evidence="2 3" key="1">
    <citation type="submission" date="2016-09" db="EMBL/GenBank/DDBJ databases">
        <title>Complete genome sequence of Actinomyces hongkongensis HKU8.</title>
        <authorList>
            <person name="Gao Y.-X."/>
            <person name="Zhou Y.-Y."/>
            <person name="Xie Y."/>
            <person name="Wang M."/>
            <person name="Wang S.-J."/>
            <person name="Shen S.-G."/>
        </authorList>
    </citation>
    <scope>NUCLEOTIDE SEQUENCE [LARGE SCALE GENOMIC DNA]</scope>
    <source>
        <strain evidence="2 3">HKU8</strain>
    </source>
</reference>
<gene>
    <name evidence="2" type="ORF">BH719_06835</name>
</gene>
<dbReference type="EMBL" id="CP017298">
    <property type="protein sequence ID" value="AOS47595.1"/>
    <property type="molecule type" value="Genomic_DNA"/>
</dbReference>
<organism evidence="2 3">
    <name type="scientific">Pauljensenia hongkongensis</name>
    <dbReference type="NCBI Taxonomy" id="178339"/>
    <lineage>
        <taxon>Bacteria</taxon>
        <taxon>Bacillati</taxon>
        <taxon>Actinomycetota</taxon>
        <taxon>Actinomycetes</taxon>
        <taxon>Actinomycetales</taxon>
        <taxon>Actinomycetaceae</taxon>
        <taxon>Pauljensenia</taxon>
    </lineage>
</organism>
<feature type="domain" description="Leucine rich repeat variant" evidence="1">
    <location>
        <begin position="2"/>
        <end position="47"/>
    </location>
</feature>
<dbReference type="KEGG" id="phon:BH719_06835"/>
<dbReference type="Proteomes" id="UP000095214">
    <property type="component" value="Chromosome"/>
</dbReference>
<evidence type="ECO:0000313" key="3">
    <source>
        <dbReference type="Proteomes" id="UP000095214"/>
    </source>
</evidence>
<proteinExistence type="predicted"/>
<dbReference type="AlphaFoldDB" id="A0A1D8B389"/>
<dbReference type="Pfam" id="PF25591">
    <property type="entry name" value="LRV_2"/>
    <property type="match status" value="1"/>
</dbReference>
<evidence type="ECO:0000313" key="2">
    <source>
        <dbReference type="EMBL" id="AOS47595.1"/>
    </source>
</evidence>
<name>A0A1D8B389_9ACTO</name>
<evidence type="ECO:0000259" key="1">
    <source>
        <dbReference type="Pfam" id="PF25591"/>
    </source>
</evidence>
<sequence length="118" mass="12404">MTSAEVLADAARHRPDLHAFLAINPALPPELRAWLALGADPGVRAELGPHPAPPVVALVCAREMGLFDDGGEEWEEPFEMGVIEVEPLDMSLLGLAAAPAKPKGKRNVLITGNLVAVG</sequence>